<comment type="caution">
    <text evidence="1">The sequence shown here is derived from an EMBL/GenBank/DDBJ whole genome shotgun (WGS) entry which is preliminary data.</text>
</comment>
<accession>A0AAV2Q7W3</accession>
<evidence type="ECO:0000313" key="2">
    <source>
        <dbReference type="Proteomes" id="UP001497623"/>
    </source>
</evidence>
<dbReference type="AlphaFoldDB" id="A0AAV2Q7W3"/>
<reference evidence="1 2" key="1">
    <citation type="submission" date="2024-05" db="EMBL/GenBank/DDBJ databases">
        <authorList>
            <person name="Wallberg A."/>
        </authorList>
    </citation>
    <scope>NUCLEOTIDE SEQUENCE [LARGE SCALE GENOMIC DNA]</scope>
</reference>
<proteinExistence type="predicted"/>
<protein>
    <submittedName>
        <fullName evidence="1">Uncharacterized protein</fullName>
    </submittedName>
</protein>
<keyword evidence="2" id="KW-1185">Reference proteome</keyword>
<feature type="non-terminal residue" evidence="1">
    <location>
        <position position="1"/>
    </location>
</feature>
<dbReference type="Proteomes" id="UP001497623">
    <property type="component" value="Unassembled WGS sequence"/>
</dbReference>
<feature type="non-terminal residue" evidence="1">
    <location>
        <position position="124"/>
    </location>
</feature>
<gene>
    <name evidence="1" type="ORF">MNOR_LOCUS8523</name>
</gene>
<dbReference type="EMBL" id="CAXKWB010003984">
    <property type="protein sequence ID" value="CAL4071383.1"/>
    <property type="molecule type" value="Genomic_DNA"/>
</dbReference>
<sequence length="124" mass="13961">VSTMGEWVSDPWLGGRSFLKAFLLILWVTECWCIYHPKQIFRESHELLTPIRDIGRSCPKAGISGCCHRPEDYLDLHHAKSLTDDLTAANFTFKSKACQCKCLCLDDPLCQAVTIIKPHGILGE</sequence>
<evidence type="ECO:0000313" key="1">
    <source>
        <dbReference type="EMBL" id="CAL4071383.1"/>
    </source>
</evidence>
<name>A0AAV2Q7W3_MEGNR</name>
<organism evidence="1 2">
    <name type="scientific">Meganyctiphanes norvegica</name>
    <name type="common">Northern krill</name>
    <name type="synonym">Thysanopoda norvegica</name>
    <dbReference type="NCBI Taxonomy" id="48144"/>
    <lineage>
        <taxon>Eukaryota</taxon>
        <taxon>Metazoa</taxon>
        <taxon>Ecdysozoa</taxon>
        <taxon>Arthropoda</taxon>
        <taxon>Crustacea</taxon>
        <taxon>Multicrustacea</taxon>
        <taxon>Malacostraca</taxon>
        <taxon>Eumalacostraca</taxon>
        <taxon>Eucarida</taxon>
        <taxon>Euphausiacea</taxon>
        <taxon>Euphausiidae</taxon>
        <taxon>Meganyctiphanes</taxon>
    </lineage>
</organism>